<keyword evidence="10 16" id="KW-0418">Kinase</keyword>
<evidence type="ECO:0000256" key="13">
    <source>
        <dbReference type="ARBA" id="ARBA00022993"/>
    </source>
</evidence>
<evidence type="ECO:0000256" key="16">
    <source>
        <dbReference type="HAMAP-Rule" id="MF_01274"/>
    </source>
</evidence>
<comment type="cofactor">
    <cofactor evidence="2">
        <name>K(+)</name>
        <dbReference type="ChEBI" id="CHEBI:29103"/>
    </cofactor>
</comment>
<evidence type="ECO:0000256" key="14">
    <source>
        <dbReference type="ARBA" id="ARBA00038036"/>
    </source>
</evidence>
<dbReference type="HAMAP" id="MF_01274">
    <property type="entry name" value="Pantothen_kinase_3"/>
    <property type="match status" value="1"/>
</dbReference>
<evidence type="ECO:0000256" key="7">
    <source>
        <dbReference type="ARBA" id="ARBA00022490"/>
    </source>
</evidence>
<feature type="binding site" evidence="16">
    <location>
        <begin position="14"/>
        <end position="21"/>
    </location>
    <ligand>
        <name>ATP</name>
        <dbReference type="ChEBI" id="CHEBI:30616"/>
    </ligand>
</feature>
<protein>
    <recommendedName>
        <fullName evidence="15 16">Type III pantothenate kinase</fullName>
        <ecNumber evidence="6 16">2.7.1.33</ecNumber>
    </recommendedName>
    <alternativeName>
        <fullName evidence="16">PanK-III</fullName>
    </alternativeName>
    <alternativeName>
        <fullName evidence="16">Pantothenic acid kinase</fullName>
    </alternativeName>
</protein>
<feature type="binding site" evidence="16">
    <location>
        <position position="137"/>
    </location>
    <ligand>
        <name>K(+)</name>
        <dbReference type="ChEBI" id="CHEBI:29103"/>
    </ligand>
</feature>
<feature type="active site" description="Proton acceptor" evidence="16">
    <location>
        <position position="117"/>
    </location>
</feature>
<dbReference type="Gene3D" id="3.30.420.40">
    <property type="match status" value="2"/>
</dbReference>
<comment type="catalytic activity">
    <reaction evidence="1 16">
        <text>(R)-pantothenate + ATP = (R)-4'-phosphopantothenate + ADP + H(+)</text>
        <dbReference type="Rhea" id="RHEA:16373"/>
        <dbReference type="ChEBI" id="CHEBI:10986"/>
        <dbReference type="ChEBI" id="CHEBI:15378"/>
        <dbReference type="ChEBI" id="CHEBI:29032"/>
        <dbReference type="ChEBI" id="CHEBI:30616"/>
        <dbReference type="ChEBI" id="CHEBI:456216"/>
        <dbReference type="EC" id="2.7.1.33"/>
    </reaction>
</comment>
<dbReference type="EMBL" id="CP011127">
    <property type="protein sequence ID" value="AMU86195.1"/>
    <property type="molecule type" value="Genomic_DNA"/>
</dbReference>
<feature type="binding site" evidence="16">
    <location>
        <position position="140"/>
    </location>
    <ligand>
        <name>ATP</name>
        <dbReference type="ChEBI" id="CHEBI:30616"/>
    </ligand>
</feature>
<dbReference type="InterPro" id="IPR043129">
    <property type="entry name" value="ATPase_NBD"/>
</dbReference>
<dbReference type="UniPathway" id="UPA00241">
    <property type="reaction ID" value="UER00352"/>
</dbReference>
<evidence type="ECO:0000256" key="5">
    <source>
        <dbReference type="ARBA" id="ARBA00011738"/>
    </source>
</evidence>
<dbReference type="PATRIC" id="fig|61435.13.peg.401"/>
<dbReference type="AlphaFoldDB" id="A0A142VAC9"/>
<comment type="caution">
    <text evidence="16">Lacks conserved residue(s) required for the propagation of feature annotation.</text>
</comment>
<dbReference type="GO" id="GO:0005737">
    <property type="term" value="C:cytoplasm"/>
    <property type="evidence" value="ECO:0007669"/>
    <property type="project" value="UniProtKB-SubCell"/>
</dbReference>
<dbReference type="RefSeq" id="WP_034376715.1">
    <property type="nucleotide sequence ID" value="NZ_AP024514.1"/>
</dbReference>
<dbReference type="Proteomes" id="UP000076394">
    <property type="component" value="Chromosome"/>
</dbReference>
<evidence type="ECO:0000256" key="2">
    <source>
        <dbReference type="ARBA" id="ARBA00001958"/>
    </source>
</evidence>
<comment type="subunit">
    <text evidence="5 16">Homodimer.</text>
</comment>
<dbReference type="GO" id="GO:0015937">
    <property type="term" value="P:coenzyme A biosynthetic process"/>
    <property type="evidence" value="ECO:0007669"/>
    <property type="project" value="UniProtKB-UniRule"/>
</dbReference>
<dbReference type="NCBIfam" id="NF009855">
    <property type="entry name" value="PRK13321.1"/>
    <property type="match status" value="1"/>
</dbReference>
<dbReference type="GO" id="GO:0046872">
    <property type="term" value="F:metal ion binding"/>
    <property type="evidence" value="ECO:0007669"/>
    <property type="project" value="UniProtKB-KW"/>
</dbReference>
<dbReference type="GO" id="GO:0005524">
    <property type="term" value="F:ATP binding"/>
    <property type="evidence" value="ECO:0007669"/>
    <property type="project" value="UniProtKB-UniRule"/>
</dbReference>
<gene>
    <name evidence="16" type="primary">coaX</name>
    <name evidence="17" type="ORF">Dm11a5_0369</name>
</gene>
<comment type="subcellular location">
    <subcellularLocation>
        <location evidence="3 16">Cytoplasm</location>
    </subcellularLocation>
</comment>
<evidence type="ECO:0000256" key="9">
    <source>
        <dbReference type="ARBA" id="ARBA00022741"/>
    </source>
</evidence>
<evidence type="ECO:0000313" key="17">
    <source>
        <dbReference type="EMBL" id="AMU86195.1"/>
    </source>
</evidence>
<sequence length="263" mass="28085">MNKQAATEKLVAVDIGNTSVNIGIFEGEQLLANWHLGSVAQRMADEYASLLLGLLQHADIQAGELNRVIMCSVVPPLTTTFEEVFKTYFKATPLVVGAGIKSGVKIRMDNPREVGADRIVNAAAARVLYPGACIIVDMGTATTFDTLSESGEYIGGAIAPGIATSAQAIVEKTSKLPKIEIIHPAKAIGSNTVSAMQSGVYFGYIGLVEELVRRIQADLGQKARVVATGGYASLIAEGSRIFDIVRPDLTLQGLRFIYQMNKV</sequence>
<accession>A0A142VAC9</accession>
<feature type="binding site" evidence="16">
    <location>
        <begin position="115"/>
        <end position="118"/>
    </location>
    <ligand>
        <name>substrate</name>
    </ligand>
</feature>
<keyword evidence="7 16" id="KW-0963">Cytoplasm</keyword>
<comment type="pathway">
    <text evidence="4 16">Cofactor biosynthesis; coenzyme A biosynthesis; CoA from (R)-pantothenate: step 1/5.</text>
</comment>
<keyword evidence="9 16" id="KW-0547">Nucleotide-binding</keyword>
<reference evidence="17 18" key="1">
    <citation type="submission" date="2015-03" db="EMBL/GenBank/DDBJ databases">
        <title>Genomic characterization of Dehalococcoides mccartyi strain 11a5, an unusal plasmid-containing chloroethene dechlorinator.</title>
        <authorList>
            <person name="Zhao S."/>
            <person name="Ding C."/>
            <person name="He J."/>
        </authorList>
    </citation>
    <scope>NUCLEOTIDE SEQUENCE [LARGE SCALE GENOMIC DNA]</scope>
    <source>
        <strain evidence="17 18">11a5</strain>
    </source>
</reference>
<dbReference type="NCBIfam" id="TIGR00671">
    <property type="entry name" value="baf"/>
    <property type="match status" value="1"/>
</dbReference>
<dbReference type="OrthoDB" id="9804707at2"/>
<dbReference type="GO" id="GO:0004594">
    <property type="term" value="F:pantothenate kinase activity"/>
    <property type="evidence" value="ECO:0007669"/>
    <property type="project" value="UniProtKB-UniRule"/>
</dbReference>
<dbReference type="SUPFAM" id="SSF53067">
    <property type="entry name" value="Actin-like ATPase domain"/>
    <property type="match status" value="2"/>
</dbReference>
<dbReference type="PANTHER" id="PTHR34265">
    <property type="entry name" value="TYPE III PANTOTHENATE KINASE"/>
    <property type="match status" value="1"/>
</dbReference>
<comment type="function">
    <text evidence="16">Catalyzes the phosphorylation of pantothenate (Pan), the first step in CoA biosynthesis.</text>
</comment>
<evidence type="ECO:0000256" key="8">
    <source>
        <dbReference type="ARBA" id="ARBA00022679"/>
    </source>
</evidence>
<proteinExistence type="inferred from homology"/>
<dbReference type="CDD" id="cd24015">
    <property type="entry name" value="ASKHA_NBD_PanK-III"/>
    <property type="match status" value="1"/>
</dbReference>
<organism evidence="17 18">
    <name type="scientific">Dehalococcoides mccartyi</name>
    <dbReference type="NCBI Taxonomy" id="61435"/>
    <lineage>
        <taxon>Bacteria</taxon>
        <taxon>Bacillati</taxon>
        <taxon>Chloroflexota</taxon>
        <taxon>Dehalococcoidia</taxon>
        <taxon>Dehalococcoidales</taxon>
        <taxon>Dehalococcoidaceae</taxon>
        <taxon>Dehalococcoides</taxon>
    </lineage>
</organism>
<evidence type="ECO:0000256" key="6">
    <source>
        <dbReference type="ARBA" id="ARBA00012102"/>
    </source>
</evidence>
<name>A0A142VAC9_9CHLR</name>
<evidence type="ECO:0000256" key="11">
    <source>
        <dbReference type="ARBA" id="ARBA00022840"/>
    </source>
</evidence>
<dbReference type="EC" id="2.7.1.33" evidence="6 16"/>
<evidence type="ECO:0000256" key="4">
    <source>
        <dbReference type="ARBA" id="ARBA00005225"/>
    </source>
</evidence>
<keyword evidence="12 16" id="KW-0630">Potassium</keyword>
<evidence type="ECO:0000256" key="12">
    <source>
        <dbReference type="ARBA" id="ARBA00022958"/>
    </source>
</evidence>
<feature type="binding site" evidence="16">
    <location>
        <position position="192"/>
    </location>
    <ligand>
        <name>substrate</name>
    </ligand>
</feature>
<keyword evidence="11 16" id="KW-0067">ATP-binding</keyword>
<dbReference type="InterPro" id="IPR004619">
    <property type="entry name" value="Type_III_PanK"/>
</dbReference>
<evidence type="ECO:0000313" key="18">
    <source>
        <dbReference type="Proteomes" id="UP000076394"/>
    </source>
</evidence>
<evidence type="ECO:0000256" key="10">
    <source>
        <dbReference type="ARBA" id="ARBA00022777"/>
    </source>
</evidence>
<comment type="cofactor">
    <cofactor evidence="16">
        <name>NH4(+)</name>
        <dbReference type="ChEBI" id="CHEBI:28938"/>
    </cofactor>
    <cofactor evidence="16">
        <name>K(+)</name>
        <dbReference type="ChEBI" id="CHEBI:29103"/>
    </cofactor>
    <text evidence="16">A monovalent cation. Ammonium or potassium.</text>
</comment>
<keyword evidence="8 16" id="KW-0808">Transferase</keyword>
<evidence type="ECO:0000256" key="1">
    <source>
        <dbReference type="ARBA" id="ARBA00001206"/>
    </source>
</evidence>
<dbReference type="NCBIfam" id="NF009848">
    <property type="entry name" value="PRK13318.1-6"/>
    <property type="match status" value="1"/>
</dbReference>
<keyword evidence="13 16" id="KW-0173">Coenzyme A biosynthesis</keyword>
<dbReference type="Pfam" id="PF03309">
    <property type="entry name" value="Pan_kinase"/>
    <property type="match status" value="1"/>
</dbReference>
<evidence type="ECO:0000256" key="15">
    <source>
        <dbReference type="ARBA" id="ARBA00040883"/>
    </source>
</evidence>
<evidence type="ECO:0000256" key="3">
    <source>
        <dbReference type="ARBA" id="ARBA00004496"/>
    </source>
</evidence>
<keyword evidence="16" id="KW-0479">Metal-binding</keyword>
<dbReference type="PANTHER" id="PTHR34265:SF1">
    <property type="entry name" value="TYPE III PANTOTHENATE KINASE"/>
    <property type="match status" value="1"/>
</dbReference>
<comment type="similarity">
    <text evidence="14 16">Belongs to the type III pantothenate kinase family.</text>
</comment>